<feature type="transmembrane region" description="Helical" evidence="8">
    <location>
        <begin position="146"/>
        <end position="167"/>
    </location>
</feature>
<feature type="transmembrane region" description="Helical" evidence="8">
    <location>
        <begin position="121"/>
        <end position="139"/>
    </location>
</feature>
<comment type="pathway">
    <text evidence="8">Cell wall biogenesis; peptidoglycan biosynthesis.</text>
</comment>
<feature type="transmembrane region" description="Helical" evidence="8">
    <location>
        <begin position="80"/>
        <end position="101"/>
    </location>
</feature>
<feature type="transmembrane region" description="Helical" evidence="8">
    <location>
        <begin position="290"/>
        <end position="315"/>
    </location>
</feature>
<feature type="transmembrane region" description="Helical" evidence="8">
    <location>
        <begin position="428"/>
        <end position="449"/>
    </location>
</feature>
<evidence type="ECO:0000256" key="8">
    <source>
        <dbReference type="HAMAP-Rule" id="MF_02078"/>
    </source>
</evidence>
<protein>
    <recommendedName>
        <fullName evidence="8">Probable lipid II flippase MurJ</fullName>
    </recommendedName>
</protein>
<feature type="transmembrane region" description="Helical" evidence="8">
    <location>
        <begin position="395"/>
        <end position="416"/>
    </location>
</feature>
<keyword evidence="8 9" id="KW-0813">Transport</keyword>
<feature type="transmembrane region" description="Helical" evidence="8">
    <location>
        <begin position="216"/>
        <end position="246"/>
    </location>
</feature>
<dbReference type="PRINTS" id="PR01806">
    <property type="entry name" value="VIRFACTRMVIN"/>
</dbReference>
<keyword evidence="11" id="KW-1185">Reference proteome</keyword>
<dbReference type="InterPro" id="IPR004268">
    <property type="entry name" value="MurJ"/>
</dbReference>
<dbReference type="PANTHER" id="PTHR47019:SF1">
    <property type="entry name" value="LIPID II FLIPPASE MURJ"/>
    <property type="match status" value="1"/>
</dbReference>
<dbReference type="PANTHER" id="PTHR47019">
    <property type="entry name" value="LIPID II FLIPPASE MURJ"/>
    <property type="match status" value="1"/>
</dbReference>
<feature type="transmembrane region" description="Helical" evidence="8">
    <location>
        <begin position="370"/>
        <end position="389"/>
    </location>
</feature>
<keyword evidence="8 9" id="KW-0961">Cell wall biogenesis/degradation</keyword>
<evidence type="ECO:0000256" key="1">
    <source>
        <dbReference type="ARBA" id="ARBA00004651"/>
    </source>
</evidence>
<name>A0A4Y7RJY2_9FIRM</name>
<dbReference type="UniPathway" id="UPA00219"/>
<evidence type="ECO:0000256" key="7">
    <source>
        <dbReference type="ARBA" id="ARBA00023136"/>
    </source>
</evidence>
<dbReference type="AlphaFoldDB" id="A0A4Y7RJY2"/>
<comment type="function">
    <text evidence="8 9">Involved in peptidoglycan biosynthesis. Transports lipid-linked peptidoglycan precursors from the inner to the outer leaflet of the cytoplasmic membrane.</text>
</comment>
<dbReference type="GO" id="GO:0009252">
    <property type="term" value="P:peptidoglycan biosynthetic process"/>
    <property type="evidence" value="ECO:0007669"/>
    <property type="project" value="UniProtKB-UniRule"/>
</dbReference>
<feature type="transmembrane region" description="Helical" evidence="8">
    <location>
        <begin position="173"/>
        <end position="196"/>
    </location>
</feature>
<dbReference type="GO" id="GO:0071555">
    <property type="term" value="P:cell wall organization"/>
    <property type="evidence" value="ECO:0007669"/>
    <property type="project" value="UniProtKB-UniRule"/>
</dbReference>
<reference evidence="10 11" key="1">
    <citation type="journal article" date="2018" name="Environ. Microbiol.">
        <title>Novel energy conservation strategies and behaviour of Pelotomaculum schinkii driving syntrophic propionate catabolism.</title>
        <authorList>
            <person name="Hidalgo-Ahumada C.A.P."/>
            <person name="Nobu M.K."/>
            <person name="Narihiro T."/>
            <person name="Tamaki H."/>
            <person name="Liu W.T."/>
            <person name="Kamagata Y."/>
            <person name="Stams A.J.M."/>
            <person name="Imachi H."/>
            <person name="Sousa D.Z."/>
        </authorList>
    </citation>
    <scope>NUCLEOTIDE SEQUENCE [LARGE SCALE GENOMIC DNA]</scope>
    <source>
        <strain evidence="10 11">MGP</strain>
    </source>
</reference>
<keyword evidence="7 8" id="KW-0472">Membrane</keyword>
<keyword evidence="2 8" id="KW-1003">Cell membrane</keyword>
<proteinExistence type="inferred from homology"/>
<evidence type="ECO:0000256" key="2">
    <source>
        <dbReference type="ARBA" id="ARBA00022475"/>
    </source>
</evidence>
<dbReference type="CDD" id="cd13123">
    <property type="entry name" value="MATE_MurJ_like"/>
    <property type="match status" value="1"/>
</dbReference>
<accession>A0A4Y7RJY2</accession>
<dbReference type="GO" id="GO:0008360">
    <property type="term" value="P:regulation of cell shape"/>
    <property type="evidence" value="ECO:0007669"/>
    <property type="project" value="UniProtKB-UniRule"/>
</dbReference>
<dbReference type="EMBL" id="QFFZ01000065">
    <property type="protein sequence ID" value="TEB08982.1"/>
    <property type="molecule type" value="Genomic_DNA"/>
</dbReference>
<evidence type="ECO:0000313" key="10">
    <source>
        <dbReference type="EMBL" id="TEB08982.1"/>
    </source>
</evidence>
<dbReference type="GO" id="GO:0005886">
    <property type="term" value="C:plasma membrane"/>
    <property type="evidence" value="ECO:0007669"/>
    <property type="project" value="UniProtKB-SubCell"/>
</dbReference>
<dbReference type="NCBIfam" id="TIGR01695">
    <property type="entry name" value="murJ_mviN"/>
    <property type="match status" value="1"/>
</dbReference>
<dbReference type="GO" id="GO:0034204">
    <property type="term" value="P:lipid translocation"/>
    <property type="evidence" value="ECO:0007669"/>
    <property type="project" value="TreeGrafter"/>
</dbReference>
<sequence length="510" mass="53987">MIAFFSLMSKVLGLVRESVIAGLLGTSYLADAYQMSSKAPNMLFTIVSGALATVIVPVYTEYASRGEKSEAWKLFKTMTVVVILFFLIASIIGVIGAPLLVKLVAPGFSGETRALTVELSRIILPWMIFAALASLFTQLLNANNIFGLPTFSSSVNNIFIIIAALTLGKLYGVYGLTLGVMLAMAAMALVQFPALYKAGFRVSLKMDLRHPGLRKIYNLALPSVFSISVIQANVLVTSVLASWLPVGSVSSLGYADRLIQFSVGLLGMALATAVFPTISRLAAEGGMEAFAATLLGSLKVVIIGIIPASVGLITLSHPVVDLIYGWGAFDQKSVHMTAAALLFYSVGAVGQAAGFLLVRGFYSLQDTRAPLKISIVQVLINLGLSLLLIDSFRHAGLALATSLANLAYMALLMWYLGKKIPGLYRDGLLRFTLSVLAAAGLMAAASYTVNGALAGLLPGKTGVVLQLGLAVITGVAVFVAAIFALRVKEAQFFWQSARKALSKRISANGD</sequence>
<keyword evidence="5 8" id="KW-0573">Peptidoglycan synthesis</keyword>
<feature type="transmembrane region" description="Helical" evidence="8">
    <location>
        <begin position="335"/>
        <end position="358"/>
    </location>
</feature>
<feature type="transmembrane region" description="Helical" evidence="8">
    <location>
        <begin position="258"/>
        <end position="278"/>
    </location>
</feature>
<evidence type="ECO:0000256" key="6">
    <source>
        <dbReference type="ARBA" id="ARBA00022989"/>
    </source>
</evidence>
<evidence type="ECO:0000256" key="3">
    <source>
        <dbReference type="ARBA" id="ARBA00022692"/>
    </source>
</evidence>
<keyword evidence="6 8" id="KW-1133">Transmembrane helix</keyword>
<keyword evidence="4 8" id="KW-0133">Cell shape</keyword>
<keyword evidence="3 8" id="KW-0812">Transmembrane</keyword>
<evidence type="ECO:0000256" key="9">
    <source>
        <dbReference type="PIRNR" id="PIRNR002869"/>
    </source>
</evidence>
<feature type="transmembrane region" description="Helical" evidence="8">
    <location>
        <begin position="461"/>
        <end position="485"/>
    </location>
</feature>
<dbReference type="PIRSF" id="PIRSF002869">
    <property type="entry name" value="MviN"/>
    <property type="match status" value="1"/>
</dbReference>
<dbReference type="GO" id="GO:0015648">
    <property type="term" value="F:lipid-linked peptidoglycan transporter activity"/>
    <property type="evidence" value="ECO:0007669"/>
    <property type="project" value="UniProtKB-UniRule"/>
</dbReference>
<evidence type="ECO:0000256" key="5">
    <source>
        <dbReference type="ARBA" id="ARBA00022984"/>
    </source>
</evidence>
<evidence type="ECO:0000256" key="4">
    <source>
        <dbReference type="ARBA" id="ARBA00022960"/>
    </source>
</evidence>
<comment type="similarity">
    <text evidence="8 9">Belongs to the MurJ/MviN family.</text>
</comment>
<dbReference type="Pfam" id="PF03023">
    <property type="entry name" value="MurJ"/>
    <property type="match status" value="1"/>
</dbReference>
<dbReference type="Proteomes" id="UP000297597">
    <property type="component" value="Unassembled WGS sequence"/>
</dbReference>
<comment type="caution">
    <text evidence="10">The sequence shown here is derived from an EMBL/GenBank/DDBJ whole genome shotgun (WGS) entry which is preliminary data.</text>
</comment>
<organism evidence="10 11">
    <name type="scientific">Pelotomaculum propionicicum</name>
    <dbReference type="NCBI Taxonomy" id="258475"/>
    <lineage>
        <taxon>Bacteria</taxon>
        <taxon>Bacillati</taxon>
        <taxon>Bacillota</taxon>
        <taxon>Clostridia</taxon>
        <taxon>Eubacteriales</taxon>
        <taxon>Desulfotomaculaceae</taxon>
        <taxon>Pelotomaculum</taxon>
    </lineage>
</organism>
<evidence type="ECO:0000313" key="11">
    <source>
        <dbReference type="Proteomes" id="UP000297597"/>
    </source>
</evidence>
<dbReference type="InterPro" id="IPR051050">
    <property type="entry name" value="Lipid_II_flippase_MurJ/MviN"/>
</dbReference>
<comment type="subcellular location">
    <subcellularLocation>
        <location evidence="1 8">Cell membrane</location>
        <topology evidence="1 8">Multi-pass membrane protein</topology>
    </subcellularLocation>
</comment>
<dbReference type="HAMAP" id="MF_02078">
    <property type="entry name" value="MurJ_MviN"/>
    <property type="match status" value="1"/>
</dbReference>
<gene>
    <name evidence="8 10" type="primary">murJ</name>
    <name evidence="10" type="ORF">Pmgp_03474</name>
</gene>
<feature type="transmembrane region" description="Helical" evidence="8">
    <location>
        <begin position="42"/>
        <end position="59"/>
    </location>
</feature>